<accession>A0AAU7W4J7</accession>
<dbReference type="RefSeq" id="WP_350347385.1">
    <property type="nucleotide sequence ID" value="NZ_CP158374.1"/>
</dbReference>
<sequence>MSHREPHAATRPQPGRVMGMRGCEAHEACRSDRPGHGLNAVQARVARATPSRWVDAVVLEAGADGFVTVAALDGGLRRVWHHAPLGGRLRSGEPVALHAVYGVLAVGDEHLSVAAA</sequence>
<gene>
    <name evidence="1" type="ORF">ABIQ69_12165</name>
</gene>
<dbReference type="AlphaFoldDB" id="A0AAU7W4J7"/>
<reference evidence="1" key="1">
    <citation type="submission" date="2024-05" db="EMBL/GenBank/DDBJ databases">
        <authorList>
            <person name="Yu L."/>
        </authorList>
    </citation>
    <scope>NUCLEOTIDE SEQUENCE</scope>
    <source>
        <strain evidence="1">G08B096</strain>
    </source>
</reference>
<dbReference type="EMBL" id="CP158374">
    <property type="protein sequence ID" value="XBX81363.1"/>
    <property type="molecule type" value="Genomic_DNA"/>
</dbReference>
<organism evidence="1">
    <name type="scientific">Agromyces sp. G08B096</name>
    <dbReference type="NCBI Taxonomy" id="3156399"/>
    <lineage>
        <taxon>Bacteria</taxon>
        <taxon>Bacillati</taxon>
        <taxon>Actinomycetota</taxon>
        <taxon>Actinomycetes</taxon>
        <taxon>Micrococcales</taxon>
        <taxon>Microbacteriaceae</taxon>
        <taxon>Agromyces</taxon>
    </lineage>
</organism>
<evidence type="ECO:0000313" key="1">
    <source>
        <dbReference type="EMBL" id="XBX81363.1"/>
    </source>
</evidence>
<name>A0AAU7W4J7_9MICO</name>
<proteinExistence type="predicted"/>
<protein>
    <submittedName>
        <fullName evidence="1">Uncharacterized protein</fullName>
    </submittedName>
</protein>